<proteinExistence type="predicted"/>
<reference evidence="1 2" key="1">
    <citation type="journal article" date="2017" name="Curr. Microbiol.">
        <title>Mucilaginibacter ginsenosidivorans sp. nov., Isolated from Soil of Ginseng Field.</title>
        <authorList>
            <person name="Kim M.M."/>
            <person name="Siddiqi M.Z."/>
            <person name="Im W.T."/>
        </authorList>
    </citation>
    <scope>NUCLEOTIDE SEQUENCE [LARGE SCALE GENOMIC DNA]</scope>
    <source>
        <strain evidence="1 2">Gsoil 3017</strain>
    </source>
</reference>
<organism evidence="1 2">
    <name type="scientific">Mucilaginibacter ginsenosidivorans</name>
    <dbReference type="NCBI Taxonomy" id="398053"/>
    <lineage>
        <taxon>Bacteria</taxon>
        <taxon>Pseudomonadati</taxon>
        <taxon>Bacteroidota</taxon>
        <taxon>Sphingobacteriia</taxon>
        <taxon>Sphingobacteriales</taxon>
        <taxon>Sphingobacteriaceae</taxon>
        <taxon>Mucilaginibacter</taxon>
    </lineage>
</organism>
<dbReference type="Pfam" id="PF13155">
    <property type="entry name" value="Toprim_2"/>
    <property type="match status" value="1"/>
</dbReference>
<name>A0A5B8USL4_9SPHI</name>
<evidence type="ECO:0000313" key="1">
    <source>
        <dbReference type="EMBL" id="QEC61969.1"/>
    </source>
</evidence>
<gene>
    <name evidence="1" type="ORF">FRZ54_04995</name>
</gene>
<evidence type="ECO:0000313" key="2">
    <source>
        <dbReference type="Proteomes" id="UP000321479"/>
    </source>
</evidence>
<dbReference type="AlphaFoldDB" id="A0A5B8USL4"/>
<dbReference type="Gene3D" id="3.90.580.10">
    <property type="entry name" value="Zinc finger, CHC2-type domain"/>
    <property type="match status" value="1"/>
</dbReference>
<dbReference type="GO" id="GO:0003677">
    <property type="term" value="F:DNA binding"/>
    <property type="evidence" value="ECO:0007669"/>
    <property type="project" value="InterPro"/>
</dbReference>
<keyword evidence="2" id="KW-1185">Reference proteome</keyword>
<dbReference type="GO" id="GO:0008270">
    <property type="term" value="F:zinc ion binding"/>
    <property type="evidence" value="ECO:0007669"/>
    <property type="project" value="InterPro"/>
</dbReference>
<dbReference type="RefSeq" id="WP_147030546.1">
    <property type="nucleotide sequence ID" value="NZ_CP042436.1"/>
</dbReference>
<protein>
    <submittedName>
        <fullName evidence="1">Toprim domain-containing protein</fullName>
    </submittedName>
</protein>
<dbReference type="SUPFAM" id="SSF57783">
    <property type="entry name" value="Zinc beta-ribbon"/>
    <property type="match status" value="1"/>
</dbReference>
<dbReference type="Gene3D" id="3.40.1360.10">
    <property type="match status" value="1"/>
</dbReference>
<dbReference type="OrthoDB" id="8536512at2"/>
<dbReference type="EMBL" id="CP042436">
    <property type="protein sequence ID" value="QEC61969.1"/>
    <property type="molecule type" value="Genomic_DNA"/>
</dbReference>
<dbReference type="InterPro" id="IPR036977">
    <property type="entry name" value="DNA_primase_Znf_CHC2"/>
</dbReference>
<dbReference type="GO" id="GO:0006260">
    <property type="term" value="P:DNA replication"/>
    <property type="evidence" value="ECO:0007669"/>
    <property type="project" value="InterPro"/>
</dbReference>
<dbReference type="KEGG" id="mgin:FRZ54_04995"/>
<dbReference type="Proteomes" id="UP000321479">
    <property type="component" value="Chromosome"/>
</dbReference>
<sequence length="291" mass="32938">MDKKLNSVSCNTANQIDLVTYLADCGFEPVKVCGENYWYLSPLRSENTASFKINRRLNRWYDHGIGKGGKLVDLGIALFDCSVSEFLKKLTGSVSFHKPSLLPFATLENVPIITVEEVKPIQSPALLKYLCSRKIAIEIALEYCCQVHYSIGPKTFYALGFANGAGGYELRSKYFKGSSSPKDLTLIKNGFHQLCVFEGFFDFLSYLTIYQNRMSGTDYLILNSLSFFEKAILLSAGYNLKRLYLDRDKAGQNCSRQAIAMKQHYLDESGLYYGYKDLNDYLVYKPTNGQQ</sequence>
<accession>A0A5B8USL4</accession>